<comment type="caution">
    <text evidence="1">The sequence shown here is derived from an EMBL/GenBank/DDBJ whole genome shotgun (WGS) entry which is preliminary data.</text>
</comment>
<organism evidence="1 2">
    <name type="scientific">Plasmodium reichenowi</name>
    <dbReference type="NCBI Taxonomy" id="5854"/>
    <lineage>
        <taxon>Eukaryota</taxon>
        <taxon>Sar</taxon>
        <taxon>Alveolata</taxon>
        <taxon>Apicomplexa</taxon>
        <taxon>Aconoidasida</taxon>
        <taxon>Haemosporida</taxon>
        <taxon>Plasmodiidae</taxon>
        <taxon>Plasmodium</taxon>
        <taxon>Plasmodium (Laverania)</taxon>
    </lineage>
</organism>
<dbReference type="GO" id="GO:0005768">
    <property type="term" value="C:endosome"/>
    <property type="evidence" value="ECO:0007669"/>
    <property type="project" value="TreeGrafter"/>
</dbReference>
<gene>
    <name evidence="1" type="ORF">PRSY57_0003400C</name>
</gene>
<dbReference type="VEuPathDB" id="PlasmoDB:PRCDC_0304800"/>
<evidence type="ECO:0000313" key="2">
    <source>
        <dbReference type="Proteomes" id="UP000076359"/>
    </source>
</evidence>
<dbReference type="GO" id="GO:0006895">
    <property type="term" value="P:Golgi to endosome transport"/>
    <property type="evidence" value="ECO:0007669"/>
    <property type="project" value="InterPro"/>
</dbReference>
<feature type="non-terminal residue" evidence="1">
    <location>
        <position position="1"/>
    </location>
</feature>
<dbReference type="RefSeq" id="XP_019969869.1">
    <property type="nucleotide sequence ID" value="XM_020114127.1"/>
</dbReference>
<proteinExistence type="predicted"/>
<dbReference type="EMBL" id="LVLA01000055">
    <property type="protein sequence ID" value="KYN93576.1"/>
    <property type="molecule type" value="Genomic_DNA"/>
</dbReference>
<dbReference type="AlphaFoldDB" id="A0A151L3L5"/>
<sequence length="259" mass="32000">DYISYFFLNMENFMLWLYKHKISKKIYHSRNKMTLTNYEKNMAIIICYICTEGNINSFFFRNYLDVFFILFLKIIYLNENISELNNSANNIIQKEKNNLKHNSLLEFKRDTLSMLNNIFNINHNKKFEYMKILNLYYRQIIHHLLFLYYYFTVKKYYVLQLQLVHFIRYILPLYEKNIDKKFLTNESTEKDKVFKRMNYNNYEEFISASKYHFEIINRNNYNMKNDVFIFSILRKSMTIIFNLNEQVLYKEVLKTIIDL</sequence>
<dbReference type="GeneID" id="30953494"/>
<feature type="non-terminal residue" evidence="1">
    <location>
        <position position="259"/>
    </location>
</feature>
<dbReference type="PANTHER" id="PTHR14042">
    <property type="entry name" value="DOPEY-RELATED"/>
    <property type="match status" value="1"/>
</dbReference>
<name>A0A151L3L5_PLARE</name>
<dbReference type="GO" id="GO:0005802">
    <property type="term" value="C:trans-Golgi network"/>
    <property type="evidence" value="ECO:0007669"/>
    <property type="project" value="TreeGrafter"/>
</dbReference>
<accession>A0A151L3L5</accession>
<evidence type="ECO:0000313" key="1">
    <source>
        <dbReference type="EMBL" id="KYN93576.1"/>
    </source>
</evidence>
<reference evidence="1 2" key="1">
    <citation type="journal article" date="2016" name="Nat. Commun.">
        <title>Genomes of cryptic chimpanzee Plasmodium species reveal key evolutionary events leading to human malaria.</title>
        <authorList>
            <person name="Sundararaman S.A."/>
            <person name="Plenderleith L.J."/>
            <person name="Liu W."/>
            <person name="Loy D.E."/>
            <person name="Learn G.H."/>
            <person name="Li Y."/>
            <person name="Shaw K.S."/>
            <person name="Ayouba A."/>
            <person name="Peeters M."/>
            <person name="Speede S."/>
            <person name="Shaw G.M."/>
            <person name="Bushman F.D."/>
            <person name="Brisson D."/>
            <person name="Rayner J.C."/>
            <person name="Sharp P.M."/>
            <person name="Hahn B.H."/>
        </authorList>
    </citation>
    <scope>NUCLEOTIDE SEQUENCE [LARGE SCALE GENOMIC DNA]</scope>
    <source>
        <strain evidence="1 2">SY57</strain>
    </source>
</reference>
<dbReference type="KEGG" id="prei:PRSY57_0003400C"/>
<dbReference type="VEuPathDB" id="PlasmoDB:PRG01_0308900"/>
<dbReference type="PANTHER" id="PTHR14042:SF24">
    <property type="entry name" value="PROTEIN DOPEY-1 HOMOLOG"/>
    <property type="match status" value="1"/>
</dbReference>
<dbReference type="Proteomes" id="UP000076359">
    <property type="component" value="Unassembled WGS sequence"/>
</dbReference>
<protein>
    <submittedName>
        <fullName evidence="1">Uncharacterized protein</fullName>
    </submittedName>
</protein>
<dbReference type="GO" id="GO:0005829">
    <property type="term" value="C:cytosol"/>
    <property type="evidence" value="ECO:0007669"/>
    <property type="project" value="GOC"/>
</dbReference>
<dbReference type="InterPro" id="IPR040314">
    <property type="entry name" value="DOP1"/>
</dbReference>